<name>A0A6C0ACR5_9ZZZZ</name>
<dbReference type="InterPro" id="IPR018181">
    <property type="entry name" value="Heat_shock_70_CS"/>
</dbReference>
<dbReference type="FunFam" id="3.30.30.30:FF:000001">
    <property type="entry name" value="heat shock 70 kDa protein-like"/>
    <property type="match status" value="1"/>
</dbReference>
<dbReference type="GO" id="GO:0140662">
    <property type="term" value="F:ATP-dependent protein folding chaperone"/>
    <property type="evidence" value="ECO:0007669"/>
    <property type="project" value="InterPro"/>
</dbReference>
<dbReference type="NCBIfam" id="NF001413">
    <property type="entry name" value="PRK00290.1"/>
    <property type="match status" value="1"/>
</dbReference>
<dbReference type="Gene3D" id="2.60.34.10">
    <property type="entry name" value="Substrate Binding Domain Of DNAk, Chain A, domain 1"/>
    <property type="match status" value="1"/>
</dbReference>
<dbReference type="Pfam" id="PF00012">
    <property type="entry name" value="HSP70"/>
    <property type="match status" value="1"/>
</dbReference>
<evidence type="ECO:0000256" key="2">
    <source>
        <dbReference type="ARBA" id="ARBA00022840"/>
    </source>
</evidence>
<dbReference type="InterPro" id="IPR013126">
    <property type="entry name" value="Hsp_70_fam"/>
</dbReference>
<dbReference type="FunFam" id="3.90.640.10:FF:000002">
    <property type="entry name" value="Heat shock 70 kDa"/>
    <property type="match status" value="1"/>
</dbReference>
<dbReference type="Gene3D" id="1.20.1270.10">
    <property type="match status" value="1"/>
</dbReference>
<dbReference type="Gene3D" id="3.90.640.10">
    <property type="entry name" value="Actin, Chain A, domain 4"/>
    <property type="match status" value="1"/>
</dbReference>
<dbReference type="Gene3D" id="3.30.420.40">
    <property type="match status" value="2"/>
</dbReference>
<evidence type="ECO:0000256" key="1">
    <source>
        <dbReference type="ARBA" id="ARBA00022741"/>
    </source>
</evidence>
<dbReference type="SUPFAM" id="SSF53067">
    <property type="entry name" value="Actin-like ATPase domain"/>
    <property type="match status" value="2"/>
</dbReference>
<sequence length="659" mass="74238">MSFDKKEIEITGPVVGIDLGTTYSAVGIYKDERVEIIANEQGDRITPSFVAFTDEERLVGTPARSQVAINPTNSVYDIKRLIGRDFDEKSVQEDTKHFPFMVKKDKESGKCKIEIVHKKKKKSFFPQEISSMVLAYMKKIAENYLGEEVNHAVITVPAYFNDSQRQATKDAGTIAGLNVLRIINEPTAAALAYGLDNGSKHSKTILVYDLGGGTLDCSILFVEDDFYEVKATSGNTHLGGQDFDLKLVSHFVKEFKKKYGFDITDNKRAMRRLLTACERAKRTLSSSSNTTIEVDALFEGIDFNSKISRTKFETLCSDLFKKTMVPVERCLQDAGMTRDDINDVVLVGGSTRMPMIKKLLKQYFKEKELKESINPDEAVAFGAAVHASVLAGQRDNKTKDMFLLDVCSLSLGIETTGGIMQTLIKRNTPLPARAVETFTTSTDNQHSVTVKVFEGERSRTRDNNLLGTFDLSGITPAPKGIPHIQITYELDTNGILKVIAEDKATGKNKNITISNDGGRLSKDQIDKMIHEAELYKEEDDKFRRDVNARNDLESYIVNSKICMEQAKNNNKLEEKDIAHIIPELDKSMTWLEDHQDEEHTEYEKEQSRLTDICLPIIQKMYDEMPDEDKILPFDPATIGQKFEEEMLRRIAEYGTIDID</sequence>
<dbReference type="PANTHER" id="PTHR19375">
    <property type="entry name" value="HEAT SHOCK PROTEIN 70KDA"/>
    <property type="match status" value="1"/>
</dbReference>
<dbReference type="SUPFAM" id="SSF100934">
    <property type="entry name" value="Heat shock protein 70kD (HSP70), C-terminal subdomain"/>
    <property type="match status" value="1"/>
</dbReference>
<protein>
    <recommendedName>
        <fullName evidence="4">Heat shock protein 70 family protein</fullName>
    </recommendedName>
</protein>
<dbReference type="SUPFAM" id="SSF100920">
    <property type="entry name" value="Heat shock protein 70kD (HSP70), peptide-binding domain"/>
    <property type="match status" value="1"/>
</dbReference>
<dbReference type="Gene3D" id="3.30.30.30">
    <property type="match status" value="1"/>
</dbReference>
<dbReference type="PRINTS" id="PR00301">
    <property type="entry name" value="HEATSHOCK70"/>
</dbReference>
<keyword evidence="2" id="KW-0067">ATP-binding</keyword>
<dbReference type="AlphaFoldDB" id="A0A6C0ACR5"/>
<reference evidence="3" key="1">
    <citation type="journal article" date="2020" name="Nature">
        <title>Giant virus diversity and host interactions through global metagenomics.</title>
        <authorList>
            <person name="Schulz F."/>
            <person name="Roux S."/>
            <person name="Paez-Espino D."/>
            <person name="Jungbluth S."/>
            <person name="Walsh D.A."/>
            <person name="Denef V.J."/>
            <person name="McMahon K.D."/>
            <person name="Konstantinidis K.T."/>
            <person name="Eloe-Fadrosh E.A."/>
            <person name="Kyrpides N.C."/>
            <person name="Woyke T."/>
        </authorList>
    </citation>
    <scope>NUCLEOTIDE SEQUENCE</scope>
    <source>
        <strain evidence="3">GVMAG-S-1004661-13</strain>
    </source>
</reference>
<dbReference type="InterPro" id="IPR029047">
    <property type="entry name" value="HSP70_peptide-bd_sf"/>
</dbReference>
<dbReference type="PROSITE" id="PS01036">
    <property type="entry name" value="HSP70_3"/>
    <property type="match status" value="1"/>
</dbReference>
<organism evidence="3">
    <name type="scientific">viral metagenome</name>
    <dbReference type="NCBI Taxonomy" id="1070528"/>
    <lineage>
        <taxon>unclassified sequences</taxon>
        <taxon>metagenomes</taxon>
        <taxon>organismal metagenomes</taxon>
    </lineage>
</organism>
<dbReference type="PROSITE" id="PS00297">
    <property type="entry name" value="HSP70_1"/>
    <property type="match status" value="1"/>
</dbReference>
<evidence type="ECO:0008006" key="4">
    <source>
        <dbReference type="Google" id="ProtNLM"/>
    </source>
</evidence>
<dbReference type="FunFam" id="3.30.420.40:FF:000026">
    <property type="entry name" value="Heat shock protein 70"/>
    <property type="match status" value="1"/>
</dbReference>
<dbReference type="PROSITE" id="PS00329">
    <property type="entry name" value="HSP70_2"/>
    <property type="match status" value="1"/>
</dbReference>
<keyword evidence="1" id="KW-0547">Nucleotide-binding</keyword>
<evidence type="ECO:0000313" key="3">
    <source>
        <dbReference type="EMBL" id="QHS77498.1"/>
    </source>
</evidence>
<proteinExistence type="predicted"/>
<dbReference type="EMBL" id="MN740551">
    <property type="protein sequence ID" value="QHS77498.1"/>
    <property type="molecule type" value="Genomic_DNA"/>
</dbReference>
<dbReference type="InterPro" id="IPR043129">
    <property type="entry name" value="ATPase_NBD"/>
</dbReference>
<dbReference type="GO" id="GO:0005524">
    <property type="term" value="F:ATP binding"/>
    <property type="evidence" value="ECO:0007669"/>
    <property type="project" value="UniProtKB-KW"/>
</dbReference>
<dbReference type="InterPro" id="IPR029048">
    <property type="entry name" value="HSP70_C_sf"/>
</dbReference>
<dbReference type="FunFam" id="2.60.34.10:FF:000002">
    <property type="entry name" value="Heat shock 70 kDa"/>
    <property type="match status" value="1"/>
</dbReference>
<accession>A0A6C0ACR5</accession>